<dbReference type="Gene3D" id="3.10.28.10">
    <property type="entry name" value="Homing endonucleases"/>
    <property type="match status" value="1"/>
</dbReference>
<reference evidence="1 2" key="1">
    <citation type="submission" date="2017-05" db="EMBL/GenBank/DDBJ databases">
        <authorList>
            <person name="Varghese N."/>
            <person name="Submissions S."/>
        </authorList>
    </citation>
    <scope>NUCLEOTIDE SEQUENCE [LARGE SCALE GENOMIC DNA]</scope>
    <source>
        <strain evidence="1 2">CGMCC 1.7287</strain>
    </source>
</reference>
<dbReference type="RefSeq" id="WP_239040434.1">
    <property type="nucleotide sequence ID" value="NZ_BAAAEY010000013.1"/>
</dbReference>
<protein>
    <submittedName>
        <fullName evidence="1">GcrA cell cycle regulator</fullName>
    </submittedName>
</protein>
<organism evidence="1 2">
    <name type="scientific">Marinobacterium sediminicola</name>
    <dbReference type="NCBI Taxonomy" id="518898"/>
    <lineage>
        <taxon>Bacteria</taxon>
        <taxon>Pseudomonadati</taxon>
        <taxon>Pseudomonadota</taxon>
        <taxon>Gammaproteobacteria</taxon>
        <taxon>Oceanospirillales</taxon>
        <taxon>Oceanospirillaceae</taxon>
        <taxon>Marinobacterium</taxon>
    </lineage>
</organism>
<accession>A0ABY1S2S5</accession>
<dbReference type="SUPFAM" id="SSF55608">
    <property type="entry name" value="Homing endonucleases"/>
    <property type="match status" value="2"/>
</dbReference>
<evidence type="ECO:0000313" key="2">
    <source>
        <dbReference type="Proteomes" id="UP001159257"/>
    </source>
</evidence>
<evidence type="ECO:0000313" key="1">
    <source>
        <dbReference type="EMBL" id="SMR77562.1"/>
    </source>
</evidence>
<sequence>MTSINKRPWNDDEVAALKQGYETGTPTLSIAQSLGRTHRSVRGKAHTLGLSHHARDCQLYTPEEDRFILQHAHSMTRAEIARALGRSEGSVNQRGQRLNVAFQNPLKQAKYEKDHDFFRVPSLENSYLAGLLAADGWIRPESAGKTINQVGISLKAQDRHLLEYLRTASGYTGVIREYRADEYPQTELRISGVPQWIEDLERFWNLTPNKTFSLQPPNEALLTPEQILAFHVGLIEGDGFIGITGGTLKIEMVTASESFADWLEQSWGSITQAQPSRYLHRDGRAHYVSLYGANARRLCRALLATGMPRLMRKWNTAISEIEKFR</sequence>
<keyword evidence="2" id="KW-1185">Reference proteome</keyword>
<name>A0ABY1S2S5_9GAMM</name>
<dbReference type="EMBL" id="FXWV01000014">
    <property type="protein sequence ID" value="SMR77562.1"/>
    <property type="molecule type" value="Genomic_DNA"/>
</dbReference>
<gene>
    <name evidence="1" type="ORF">SAMN04487964_11453</name>
</gene>
<dbReference type="InterPro" id="IPR027434">
    <property type="entry name" value="Homing_endonucl"/>
</dbReference>
<proteinExistence type="predicted"/>
<comment type="caution">
    <text evidence="1">The sequence shown here is derived from an EMBL/GenBank/DDBJ whole genome shotgun (WGS) entry which is preliminary data.</text>
</comment>
<dbReference type="Proteomes" id="UP001159257">
    <property type="component" value="Unassembled WGS sequence"/>
</dbReference>